<evidence type="ECO:0000313" key="1">
    <source>
        <dbReference type="EMBL" id="SHH84525.1"/>
    </source>
</evidence>
<dbReference type="EMBL" id="FQXU01000004">
    <property type="protein sequence ID" value="SHH84525.1"/>
    <property type="molecule type" value="Genomic_DNA"/>
</dbReference>
<name>A0A1M5WAJ8_9CLOT</name>
<gene>
    <name evidence="1" type="ORF">SAMN02745941_01001</name>
</gene>
<sequence length="165" mass="19080">MLFDVDGFYVDLVEYKDLDEIVDVYNSNKNFLMVHLDAYKVDHEWLINDIKDMKEAGFYSCKIIEGPSQKIVGIMDFKLGEETYLSLLMIHDSLKSKGLGNLIFKAFEEYVISQKSKFIKIDVVTNYDKSVFDFWINNGFIRGESIKLSWGEVSLDGISMKKSLN</sequence>
<dbReference type="SUPFAM" id="SSF55729">
    <property type="entry name" value="Acyl-CoA N-acyltransferases (Nat)"/>
    <property type="match status" value="1"/>
</dbReference>
<dbReference type="AlphaFoldDB" id="A0A1M5WAJ8"/>
<evidence type="ECO:0000313" key="2">
    <source>
        <dbReference type="Proteomes" id="UP000184241"/>
    </source>
</evidence>
<reference evidence="1 2" key="1">
    <citation type="submission" date="2016-11" db="EMBL/GenBank/DDBJ databases">
        <authorList>
            <person name="Jaros S."/>
            <person name="Januszkiewicz K."/>
            <person name="Wedrychowicz H."/>
        </authorList>
    </citation>
    <scope>NUCLEOTIDE SEQUENCE [LARGE SCALE GENOMIC DNA]</scope>
    <source>
        <strain evidence="1 2">DSM 6191</strain>
    </source>
</reference>
<dbReference type="Proteomes" id="UP000184241">
    <property type="component" value="Unassembled WGS sequence"/>
</dbReference>
<accession>A0A1M5WAJ8</accession>
<evidence type="ECO:0008006" key="3">
    <source>
        <dbReference type="Google" id="ProtNLM"/>
    </source>
</evidence>
<proteinExistence type="predicted"/>
<protein>
    <recommendedName>
        <fullName evidence="3">Acetyltransferase (GNAT) domain-containing protein</fullName>
    </recommendedName>
</protein>
<organism evidence="1 2">
    <name type="scientific">Clostridium intestinale DSM 6191</name>
    <dbReference type="NCBI Taxonomy" id="1121320"/>
    <lineage>
        <taxon>Bacteria</taxon>
        <taxon>Bacillati</taxon>
        <taxon>Bacillota</taxon>
        <taxon>Clostridia</taxon>
        <taxon>Eubacteriales</taxon>
        <taxon>Clostridiaceae</taxon>
        <taxon>Clostridium</taxon>
    </lineage>
</organism>
<dbReference type="RefSeq" id="WP_073017343.1">
    <property type="nucleotide sequence ID" value="NZ_FQXU01000004.1"/>
</dbReference>
<dbReference type="InterPro" id="IPR016181">
    <property type="entry name" value="Acyl_CoA_acyltransferase"/>
</dbReference>
<dbReference type="Gene3D" id="3.40.630.30">
    <property type="match status" value="1"/>
</dbReference>